<keyword evidence="3" id="KW-1185">Reference proteome</keyword>
<protein>
    <submittedName>
        <fullName evidence="2">GTP cyclohydrolase I</fullName>
    </submittedName>
</protein>
<dbReference type="InterPro" id="IPR003801">
    <property type="entry name" value="GTP_cyclohydrolase_FolE2/MptA"/>
</dbReference>
<organism evidence="2 3">
    <name type="scientific">Kribbella kalugense</name>
    <dbReference type="NCBI Taxonomy" id="2512221"/>
    <lineage>
        <taxon>Bacteria</taxon>
        <taxon>Bacillati</taxon>
        <taxon>Actinomycetota</taxon>
        <taxon>Actinomycetes</taxon>
        <taxon>Propionibacteriales</taxon>
        <taxon>Kribbellaceae</taxon>
        <taxon>Kribbella</taxon>
    </lineage>
</organism>
<keyword evidence="1 2" id="KW-0378">Hydrolase</keyword>
<evidence type="ECO:0000313" key="2">
    <source>
        <dbReference type="EMBL" id="TDW18962.1"/>
    </source>
</evidence>
<dbReference type="Gene3D" id="3.10.270.10">
    <property type="entry name" value="Urate Oxidase"/>
    <property type="match status" value="1"/>
</dbReference>
<dbReference type="AlphaFoldDB" id="A0A4R7ZMY3"/>
<dbReference type="Proteomes" id="UP000295447">
    <property type="component" value="Unassembled WGS sequence"/>
</dbReference>
<dbReference type="GO" id="GO:0003934">
    <property type="term" value="F:GTP cyclohydrolase I activity"/>
    <property type="evidence" value="ECO:0007669"/>
    <property type="project" value="InterPro"/>
</dbReference>
<proteinExistence type="predicted"/>
<dbReference type="EMBL" id="SODF01000002">
    <property type="protein sequence ID" value="TDW18962.1"/>
    <property type="molecule type" value="Genomic_DNA"/>
</dbReference>
<name>A0A4R7ZMY3_9ACTN</name>
<dbReference type="NCBIfam" id="NF010200">
    <property type="entry name" value="PRK13674.1-1"/>
    <property type="match status" value="1"/>
</dbReference>
<dbReference type="RefSeq" id="WP_134121877.1">
    <property type="nucleotide sequence ID" value="NZ_SODF01000002.1"/>
</dbReference>
<evidence type="ECO:0000313" key="3">
    <source>
        <dbReference type="Proteomes" id="UP000295447"/>
    </source>
</evidence>
<dbReference type="OrthoDB" id="9774824at2"/>
<gene>
    <name evidence="2" type="ORF">EV650_5565</name>
</gene>
<dbReference type="PANTHER" id="PTHR36445:SF1">
    <property type="entry name" value="GTP CYCLOHYDROLASE MPTA"/>
    <property type="match status" value="1"/>
</dbReference>
<accession>A0A4R7ZMY3</accession>
<sequence>MQLPDIQDEPDRRGIELDEVGVAGVRYPVHFADGSTVQDGIASIDVSVRLPADRRGTHMSRMLELVHEYLRQLDPRELPTALKAAASRLDVDSAQFDLSLPIAFEVVAPESAIASWQASDVSLSAKFNEGDVLVETTVRTDVTSLCPCSKAISDYGAHNQRSRVGLTVLGSSDDVYPVPVRRLFEMIRAVGSTPVFPIIKRIDERAVTMRAHDNPAFVEDMARDLSAACREIGVAHRVSVRNFESIHSHDARAGVTWPVRGLGSALVAPSGPG</sequence>
<evidence type="ECO:0000256" key="1">
    <source>
        <dbReference type="ARBA" id="ARBA00022801"/>
    </source>
</evidence>
<reference evidence="2 3" key="1">
    <citation type="submission" date="2019-03" db="EMBL/GenBank/DDBJ databases">
        <title>Genomic Encyclopedia of Type Strains, Phase III (KMG-III): the genomes of soil and plant-associated and newly described type strains.</title>
        <authorList>
            <person name="Whitman W."/>
        </authorList>
    </citation>
    <scope>NUCLEOTIDE SEQUENCE [LARGE SCALE GENOMIC DNA]</scope>
    <source>
        <strain evidence="2 3">VKM Ac-2570</strain>
    </source>
</reference>
<dbReference type="PANTHER" id="PTHR36445">
    <property type="entry name" value="GTP CYCLOHYDROLASE MPTA"/>
    <property type="match status" value="1"/>
</dbReference>
<comment type="caution">
    <text evidence="2">The sequence shown here is derived from an EMBL/GenBank/DDBJ whole genome shotgun (WGS) entry which is preliminary data.</text>
</comment>
<dbReference type="Pfam" id="PF02649">
    <property type="entry name" value="GCHY-1"/>
    <property type="match status" value="1"/>
</dbReference>